<evidence type="ECO:0000256" key="4">
    <source>
        <dbReference type="ARBA" id="ARBA00022691"/>
    </source>
</evidence>
<dbReference type="Proteomes" id="UP001595386">
    <property type="component" value="Unassembled WGS sequence"/>
</dbReference>
<gene>
    <name evidence="7" type="primary">pglX</name>
    <name evidence="7" type="ORF">ACFODV_14325</name>
</gene>
<dbReference type="Gene3D" id="3.40.50.150">
    <property type="entry name" value="Vaccinia Virus protein VP39"/>
    <property type="match status" value="1"/>
</dbReference>
<dbReference type="PRINTS" id="PR00507">
    <property type="entry name" value="N12N6MTFRASE"/>
</dbReference>
<dbReference type="GO" id="GO:0009007">
    <property type="term" value="F:site-specific DNA-methyltransferase (adenine-specific) activity"/>
    <property type="evidence" value="ECO:0007669"/>
    <property type="project" value="UniProtKB-EC"/>
</dbReference>
<dbReference type="InterPro" id="IPR011639">
    <property type="entry name" value="MethylTrfase_TaqI-like_dom"/>
</dbReference>
<dbReference type="PANTHER" id="PTHR33841:SF1">
    <property type="entry name" value="DNA METHYLTRANSFERASE A"/>
    <property type="match status" value="1"/>
</dbReference>
<accession>A0ABV7B7H1</accession>
<dbReference type="Pfam" id="PF07669">
    <property type="entry name" value="Eco57I"/>
    <property type="match status" value="1"/>
</dbReference>
<keyword evidence="8" id="KW-1185">Reference proteome</keyword>
<evidence type="ECO:0000313" key="7">
    <source>
        <dbReference type="EMBL" id="MFC2993198.1"/>
    </source>
</evidence>
<feature type="domain" description="Type II methyltransferase M.TaqI-like" evidence="6">
    <location>
        <begin position="364"/>
        <end position="586"/>
    </location>
</feature>
<name>A0ABV7B7H1_9GAMM</name>
<keyword evidence="2 7" id="KW-0489">Methyltransferase</keyword>
<evidence type="ECO:0000313" key="8">
    <source>
        <dbReference type="Proteomes" id="UP001595386"/>
    </source>
</evidence>
<dbReference type="SUPFAM" id="SSF53335">
    <property type="entry name" value="S-adenosyl-L-methionine-dependent methyltransferases"/>
    <property type="match status" value="1"/>
</dbReference>
<comment type="catalytic activity">
    <reaction evidence="5">
        <text>a 2'-deoxyadenosine in DNA + S-adenosyl-L-methionine = an N(6)-methyl-2'-deoxyadenosine in DNA + S-adenosyl-L-homocysteine + H(+)</text>
        <dbReference type="Rhea" id="RHEA:15197"/>
        <dbReference type="Rhea" id="RHEA-COMP:12418"/>
        <dbReference type="Rhea" id="RHEA-COMP:12419"/>
        <dbReference type="ChEBI" id="CHEBI:15378"/>
        <dbReference type="ChEBI" id="CHEBI:57856"/>
        <dbReference type="ChEBI" id="CHEBI:59789"/>
        <dbReference type="ChEBI" id="CHEBI:90615"/>
        <dbReference type="ChEBI" id="CHEBI:90616"/>
        <dbReference type="EC" id="2.1.1.72"/>
    </reaction>
</comment>
<evidence type="ECO:0000256" key="2">
    <source>
        <dbReference type="ARBA" id="ARBA00022603"/>
    </source>
</evidence>
<keyword evidence="4" id="KW-0949">S-adenosyl-L-methionine</keyword>
<organism evidence="7 8">
    <name type="scientific">Halomonas tibetensis</name>
    <dbReference type="NCBI Taxonomy" id="2259590"/>
    <lineage>
        <taxon>Bacteria</taxon>
        <taxon>Pseudomonadati</taxon>
        <taxon>Pseudomonadota</taxon>
        <taxon>Gammaproteobacteria</taxon>
        <taxon>Oceanospirillales</taxon>
        <taxon>Halomonadaceae</taxon>
        <taxon>Halomonas</taxon>
    </lineage>
</organism>
<dbReference type="InterPro" id="IPR002052">
    <property type="entry name" value="DNA_methylase_N6_adenine_CS"/>
</dbReference>
<dbReference type="EMBL" id="JBHRSQ010000020">
    <property type="protein sequence ID" value="MFC2993198.1"/>
    <property type="molecule type" value="Genomic_DNA"/>
</dbReference>
<comment type="caution">
    <text evidence="7">The sequence shown here is derived from an EMBL/GenBank/DDBJ whole genome shotgun (WGS) entry which is preliminary data.</text>
</comment>
<dbReference type="InterPro" id="IPR047939">
    <property type="entry name" value="BREX_1_PglX"/>
</dbReference>
<evidence type="ECO:0000259" key="6">
    <source>
        <dbReference type="Pfam" id="PF07669"/>
    </source>
</evidence>
<dbReference type="NCBIfam" id="NF033452">
    <property type="entry name" value="BREX_1_MTaseX"/>
    <property type="match status" value="1"/>
</dbReference>
<dbReference type="InterPro" id="IPR029063">
    <property type="entry name" value="SAM-dependent_MTases_sf"/>
</dbReference>
<evidence type="ECO:0000256" key="5">
    <source>
        <dbReference type="ARBA" id="ARBA00047942"/>
    </source>
</evidence>
<sequence>MPANGNPHDQESSMNTGNIKKYAPKARSRFIETMTRQAARYGISAGHKGEGHVAPAEVRGDVMLISALDGQTHSFPKALRGPREALAKWVTQLGFEQAMEQAAYSWFNRLCAIRFMELKGYLEHGRRVLSHPDHEGGFQILDDCLEIDLAALDKSLDTARVRELKLDGTQDEALYRELLLAQCHALHEAMPFLFEPLDDASELLLPDNLTKTDSLIRELVEAIPEEDWQDVEVIGWLYQFYITEKKDKVFESLKRKKKITAENIPPATQLFTPSWVVKYIIENTLGRLWLKNNPKSRLADVMHYYIPNDEYEDFVRISSPEEIRLCDPACGSGHMLVYAFDLLFYIYEESGYRSRDIPRLILENNLYGIEIDKRAGELAAFSLSMKAREKSRRFFRGRVQPKICIIEDIEIDERELCDYNKFLDEAAIPDRVLSHIKGFASAKNFGSLIKIEDVEEEFPKNLEAVLGKDLSGEIFYLATHNKVVLALEQIDFLRKKYHVLVTNPPYASSNGLNKDLSEWAKREYPLGRYDLFSMFMERGPEFVLDNGFVGMITLPSWMFLSSYAGLREKLIKNYKFDSLLHMGRGIFGIDWGSCAFVLQKAHPKGMTTKFYRLHQRTFQYIDKNHIGELFVVAKSNRNSAYNFDAYDSRSFSINDIRSTSGEPANLRNIFYEFNIERLMDIPGCPFAYWISDEVLEAFKESKSFGDEFETKQGIATGDNENFLRYWYEVSHSYIDLEQSSYEDFCSLKKWFPYSKGGSPRRWYGNSELIVNWEGNGENLKSDKGKDGKRVATLKNLSYMFREAVTWSLTSSSEMVLCVRYRPPGFVFDTNGMSAFPKAADPGRIKYGVGLLNSSVSQYILPLINPTLAYQSGDIAKVPVPVFGMEQFCNSTVDDLIRLSKLDWDSFETSWDFQEPICVNKQGKERRVSEDYFDAERFWGQIVEKMKNLEEDNNKNFIELYALEGKISHAVSKEEITIGNNPYYRYRSKEDLDYKSIRRHEFSKNMISYAIGCMFGRYSLDKPGLILANQGESVVDYLHKIPLPRFSPDKNGIIPITGQEWFADDATNRFRDFVCTVWGESHLQENLDFIAESLCLDTLNYKRSESSLETIRRYLSAKFYKDHLSLYNKRPIYWLFSSGKQKAFECLIYLHRYNESTLAEMRTDYVIPLTTKIASYVEKLEQDKEASASAAEAKRIEKDLSKLYKQQAELNAFDEKLRHYADQRISLDLDDGVKVNYGKFGDLLAEVKAVTGEKA</sequence>
<reference evidence="8" key="1">
    <citation type="journal article" date="2019" name="Int. J. Syst. Evol. Microbiol.">
        <title>The Global Catalogue of Microorganisms (GCM) 10K type strain sequencing project: providing services to taxonomists for standard genome sequencing and annotation.</title>
        <authorList>
            <consortium name="The Broad Institute Genomics Platform"/>
            <consortium name="The Broad Institute Genome Sequencing Center for Infectious Disease"/>
            <person name="Wu L."/>
            <person name="Ma J."/>
        </authorList>
    </citation>
    <scope>NUCLEOTIDE SEQUENCE [LARGE SCALE GENOMIC DNA]</scope>
    <source>
        <strain evidence="8">KCTC 52660</strain>
    </source>
</reference>
<keyword evidence="3 7" id="KW-0808">Transferase</keyword>
<evidence type="ECO:0000256" key="3">
    <source>
        <dbReference type="ARBA" id="ARBA00022679"/>
    </source>
</evidence>
<dbReference type="PANTHER" id="PTHR33841">
    <property type="entry name" value="DNA METHYLTRANSFERASE YEEA-RELATED"/>
    <property type="match status" value="1"/>
</dbReference>
<dbReference type="InterPro" id="IPR050953">
    <property type="entry name" value="N4_N6_ade-DNA_methylase"/>
</dbReference>
<proteinExistence type="predicted"/>
<dbReference type="GO" id="GO:0032259">
    <property type="term" value="P:methylation"/>
    <property type="evidence" value="ECO:0007669"/>
    <property type="project" value="UniProtKB-KW"/>
</dbReference>
<evidence type="ECO:0000256" key="1">
    <source>
        <dbReference type="ARBA" id="ARBA00011900"/>
    </source>
</evidence>
<dbReference type="EC" id="2.1.1.72" evidence="1"/>
<protein>
    <recommendedName>
        <fullName evidence="1">site-specific DNA-methyltransferase (adenine-specific)</fullName>
        <ecNumber evidence="1">2.1.1.72</ecNumber>
    </recommendedName>
</protein>
<dbReference type="PROSITE" id="PS00092">
    <property type="entry name" value="N6_MTASE"/>
    <property type="match status" value="1"/>
</dbReference>